<evidence type="ECO:0000313" key="5">
    <source>
        <dbReference type="EMBL" id="ELR64051.1"/>
    </source>
</evidence>
<feature type="binding site" evidence="4">
    <location>
        <position position="120"/>
    </location>
    <ligand>
        <name>substrate</name>
    </ligand>
</feature>
<dbReference type="InterPro" id="IPR007440">
    <property type="entry name" value="Chorismate--pyruvate_lyase"/>
</dbReference>
<comment type="function">
    <text evidence="4">Removes the pyruvyl group from chorismate, with concomitant aromatization of the ring, to provide 4-hydroxybenzoate (4HB) for the ubiquinone pathway.</text>
</comment>
<evidence type="ECO:0000256" key="3">
    <source>
        <dbReference type="ARBA" id="ARBA00023239"/>
    </source>
</evidence>
<keyword evidence="6" id="KW-1185">Reference proteome</keyword>
<dbReference type="EC" id="4.1.3.40" evidence="4"/>
<sequence>MSKFKQLYKPLLARAKWQAPEETAIEGTEFGHWLLEPDSLSRRFQRYCEHFSVSLIEQFRVDPSQLTDDERSLIGDGDCLVRKVVLKGDGEPWVFARTLIPLSTLTGPERDLEQLGEMPLGFRVFTDRSARRDALMVANVGTKDDPMWARRSRLWINDKPLLVAELFLDAAPVYAKETQSWK</sequence>
<protein>
    <recommendedName>
        <fullName evidence="4">Probable chorismate pyruvate-lyase</fullName>
        <shortName evidence="4">CL</shortName>
        <shortName evidence="4">CPL</shortName>
        <ecNumber evidence="4">4.1.3.40</ecNumber>
    </recommendedName>
</protein>
<keyword evidence="4 5" id="KW-0670">Pyruvate</keyword>
<dbReference type="UniPathway" id="UPA00232"/>
<dbReference type="PATRIC" id="fig|1056511.3.peg.4055"/>
<dbReference type="EMBL" id="AMZO01000033">
    <property type="protein sequence ID" value="ELR64051.1"/>
    <property type="molecule type" value="Genomic_DNA"/>
</dbReference>
<dbReference type="InterPro" id="IPR028978">
    <property type="entry name" value="Chorismate_lyase_/UTRA_dom_sf"/>
</dbReference>
<name>L8J5K7_9GAMM</name>
<comment type="caution">
    <text evidence="4">Lacks conserved residue(s) required for the propagation of feature annotation.</text>
</comment>
<keyword evidence="3 4" id="KW-0456">Lyase</keyword>
<dbReference type="OrthoDB" id="9789493at2"/>
<accession>L8J5K7</accession>
<dbReference type="SUPFAM" id="SSF64288">
    <property type="entry name" value="Chorismate lyase-like"/>
    <property type="match status" value="1"/>
</dbReference>
<comment type="caution">
    <text evidence="5">The sequence shown here is derived from an EMBL/GenBank/DDBJ whole genome shotgun (WGS) entry which is preliminary data.</text>
</comment>
<dbReference type="GO" id="GO:0008813">
    <property type="term" value="F:chorismate lyase activity"/>
    <property type="evidence" value="ECO:0007669"/>
    <property type="project" value="UniProtKB-UniRule"/>
</dbReference>
<dbReference type="Gene3D" id="3.40.1410.10">
    <property type="entry name" value="Chorismate lyase-like"/>
    <property type="match status" value="1"/>
</dbReference>
<dbReference type="PANTHER" id="PTHR38683">
    <property type="entry name" value="CHORISMATE PYRUVATE-LYASE"/>
    <property type="match status" value="1"/>
</dbReference>
<dbReference type="HAMAP" id="MF_01632">
    <property type="entry name" value="UbiC"/>
    <property type="match status" value="1"/>
</dbReference>
<comment type="subcellular location">
    <subcellularLocation>
        <location evidence="4">Cytoplasm</location>
    </subcellularLocation>
</comment>
<evidence type="ECO:0000256" key="1">
    <source>
        <dbReference type="ARBA" id="ARBA00022490"/>
    </source>
</evidence>
<evidence type="ECO:0000313" key="6">
    <source>
        <dbReference type="Proteomes" id="UP000011134"/>
    </source>
</evidence>
<dbReference type="GO" id="GO:0005829">
    <property type="term" value="C:cytosol"/>
    <property type="evidence" value="ECO:0007669"/>
    <property type="project" value="TreeGrafter"/>
</dbReference>
<organism evidence="5 6">
    <name type="scientific">Photobacterium marinum</name>
    <dbReference type="NCBI Taxonomy" id="1056511"/>
    <lineage>
        <taxon>Bacteria</taxon>
        <taxon>Pseudomonadati</taxon>
        <taxon>Pseudomonadota</taxon>
        <taxon>Gammaproteobacteria</taxon>
        <taxon>Vibrionales</taxon>
        <taxon>Vibrionaceae</taxon>
        <taxon>Photobacterium</taxon>
    </lineage>
</organism>
<proteinExistence type="inferred from homology"/>
<dbReference type="GO" id="GO:0006744">
    <property type="term" value="P:ubiquinone biosynthetic process"/>
    <property type="evidence" value="ECO:0007669"/>
    <property type="project" value="UniProtKB-UniRule"/>
</dbReference>
<dbReference type="Proteomes" id="UP000011134">
    <property type="component" value="Unassembled WGS sequence"/>
</dbReference>
<comment type="pathway">
    <text evidence="4">Cofactor biosynthesis; ubiquinone biosynthesis.</text>
</comment>
<comment type="catalytic activity">
    <reaction evidence="4">
        <text>chorismate = 4-hydroxybenzoate + pyruvate</text>
        <dbReference type="Rhea" id="RHEA:16505"/>
        <dbReference type="ChEBI" id="CHEBI:15361"/>
        <dbReference type="ChEBI" id="CHEBI:17879"/>
        <dbReference type="ChEBI" id="CHEBI:29748"/>
        <dbReference type="EC" id="4.1.3.40"/>
    </reaction>
</comment>
<gene>
    <name evidence="4" type="primary">ubiC</name>
    <name evidence="5" type="ORF">C942_03132</name>
</gene>
<evidence type="ECO:0000256" key="4">
    <source>
        <dbReference type="HAMAP-Rule" id="MF_01632"/>
    </source>
</evidence>
<dbReference type="RefSeq" id="WP_007469524.1">
    <property type="nucleotide sequence ID" value="NZ_AMZO01000033.1"/>
</dbReference>
<keyword evidence="1 4" id="KW-0963">Cytoplasm</keyword>
<keyword evidence="2 4" id="KW-0831">Ubiquinone biosynthesis</keyword>
<feature type="binding site" evidence="4">
    <location>
        <position position="165"/>
    </location>
    <ligand>
        <name>substrate</name>
    </ligand>
</feature>
<evidence type="ECO:0000256" key="2">
    <source>
        <dbReference type="ARBA" id="ARBA00022688"/>
    </source>
</evidence>
<dbReference type="PANTHER" id="PTHR38683:SF1">
    <property type="entry name" value="CHORISMATE PYRUVATE-LYASE"/>
    <property type="match status" value="1"/>
</dbReference>
<feature type="binding site" evidence="4">
    <location>
        <position position="82"/>
    </location>
    <ligand>
        <name>substrate</name>
    </ligand>
</feature>
<dbReference type="AlphaFoldDB" id="L8J5K7"/>
<reference evidence="5 6" key="1">
    <citation type="submission" date="2012-12" db="EMBL/GenBank/DDBJ databases">
        <title>Genome Assembly of Photobacterium sp. AK15.</title>
        <authorList>
            <person name="Khatri I."/>
            <person name="Vaidya B."/>
            <person name="Srinivas T.N.R."/>
            <person name="Subramanian S."/>
            <person name="Pinnaka A."/>
        </authorList>
    </citation>
    <scope>NUCLEOTIDE SEQUENCE [LARGE SCALE GENOMIC DNA]</scope>
    <source>
        <strain evidence="5 6">AK15</strain>
    </source>
</reference>
<dbReference type="Pfam" id="PF04345">
    <property type="entry name" value="Chor_lyase"/>
    <property type="match status" value="1"/>
</dbReference>
<dbReference type="GO" id="GO:0042866">
    <property type="term" value="P:pyruvate biosynthetic process"/>
    <property type="evidence" value="ECO:0007669"/>
    <property type="project" value="UniProtKB-UniRule"/>
</dbReference>
<comment type="similarity">
    <text evidence="4">Belongs to the UbiC family.</text>
</comment>